<dbReference type="CDD" id="cd00841">
    <property type="entry name" value="MPP_YfcE"/>
    <property type="match status" value="1"/>
</dbReference>
<reference evidence="4 5" key="1">
    <citation type="submission" date="2024-03" db="EMBL/GenBank/DDBJ databases">
        <title>Human intestinal bacterial collection.</title>
        <authorList>
            <person name="Pauvert C."/>
            <person name="Hitch T.C.A."/>
            <person name="Clavel T."/>
        </authorList>
    </citation>
    <scope>NUCLEOTIDE SEQUENCE [LARGE SCALE GENOMIC DNA]</scope>
    <source>
        <strain evidence="4 5">CLA-AA-H132</strain>
    </source>
</reference>
<comment type="caution">
    <text evidence="4">The sequence shown here is derived from an EMBL/GenBank/DDBJ whole genome shotgun (WGS) entry which is preliminary data.</text>
</comment>
<dbReference type="Gene3D" id="3.60.21.10">
    <property type="match status" value="1"/>
</dbReference>
<dbReference type="EMBL" id="JBBMFE010000002">
    <property type="protein sequence ID" value="MEQ2471475.1"/>
    <property type="molecule type" value="Genomic_DNA"/>
</dbReference>
<proteinExistence type="inferred from homology"/>
<comment type="cofactor">
    <cofactor evidence="2">
        <name>a divalent metal cation</name>
        <dbReference type="ChEBI" id="CHEBI:60240"/>
    </cofactor>
</comment>
<organism evidence="4 5">
    <name type="scientific">Laedolimicola intestinihominis</name>
    <dbReference type="NCBI Taxonomy" id="3133166"/>
    <lineage>
        <taxon>Bacteria</taxon>
        <taxon>Bacillati</taxon>
        <taxon>Bacillota</taxon>
        <taxon>Clostridia</taxon>
        <taxon>Lachnospirales</taxon>
        <taxon>Lachnospiraceae</taxon>
        <taxon>Laedolimicola</taxon>
    </lineage>
</organism>
<evidence type="ECO:0000313" key="4">
    <source>
        <dbReference type="EMBL" id="MEQ2471475.1"/>
    </source>
</evidence>
<evidence type="ECO:0000313" key="5">
    <source>
        <dbReference type="Proteomes" id="UP001438008"/>
    </source>
</evidence>
<dbReference type="RefSeq" id="WP_178040205.1">
    <property type="nucleotide sequence ID" value="NZ_JBBMFE010000002.1"/>
</dbReference>
<dbReference type="SUPFAM" id="SSF56300">
    <property type="entry name" value="Metallo-dependent phosphatases"/>
    <property type="match status" value="1"/>
</dbReference>
<protein>
    <recommendedName>
        <fullName evidence="2">Phosphoesterase</fullName>
        <ecNumber evidence="2">3.1.4.-</ecNumber>
    </recommendedName>
</protein>
<comment type="similarity">
    <text evidence="1 2">Belongs to the metallophosphoesterase superfamily. YfcE family.</text>
</comment>
<dbReference type="InterPro" id="IPR041802">
    <property type="entry name" value="MPP_YfcE"/>
</dbReference>
<evidence type="ECO:0000256" key="2">
    <source>
        <dbReference type="RuleBase" id="RU362039"/>
    </source>
</evidence>
<gene>
    <name evidence="4" type="ORF">WMO29_03060</name>
</gene>
<dbReference type="InterPro" id="IPR029052">
    <property type="entry name" value="Metallo-depent_PP-like"/>
</dbReference>
<dbReference type="InterPro" id="IPR000979">
    <property type="entry name" value="Phosphodiesterase_MJ0936/Vps29"/>
</dbReference>
<keyword evidence="5" id="KW-1185">Reference proteome</keyword>
<dbReference type="NCBIfam" id="TIGR00040">
    <property type="entry name" value="yfcE"/>
    <property type="match status" value="1"/>
</dbReference>
<dbReference type="InterPro" id="IPR024654">
    <property type="entry name" value="Calcineurin-like_PHP_lpxH"/>
</dbReference>
<accession>A0ABV1FDK9</accession>
<dbReference type="Proteomes" id="UP001438008">
    <property type="component" value="Unassembled WGS sequence"/>
</dbReference>
<name>A0ABV1FDK9_9FIRM</name>
<dbReference type="PANTHER" id="PTHR11124">
    <property type="entry name" value="VACUOLAR SORTING PROTEIN VPS29"/>
    <property type="match status" value="1"/>
</dbReference>
<feature type="domain" description="Calcineurin-like phosphoesterase" evidence="3">
    <location>
        <begin position="1"/>
        <end position="148"/>
    </location>
</feature>
<sequence>MKVLIVSDTHGKEGNLKEAMEREKPFDMLVHCGDVEGSEEKIREMAGCPVHMVAGNNDFFCDLPREDEFEIGKYRVLLTHGHYYYISMGTEMLKEEARARNFDIAMFGHTHRPYLEQERDVTVLNPGSMSYPRQEGRKPSYMVMEIDGNGDAAYTIKYI</sequence>
<dbReference type="Pfam" id="PF12850">
    <property type="entry name" value="Metallophos_2"/>
    <property type="match status" value="1"/>
</dbReference>
<keyword evidence="2" id="KW-0479">Metal-binding</keyword>
<evidence type="ECO:0000259" key="3">
    <source>
        <dbReference type="Pfam" id="PF12850"/>
    </source>
</evidence>
<dbReference type="EC" id="3.1.4.-" evidence="2"/>
<evidence type="ECO:0000256" key="1">
    <source>
        <dbReference type="ARBA" id="ARBA00008950"/>
    </source>
</evidence>